<evidence type="ECO:0000256" key="5">
    <source>
        <dbReference type="ARBA" id="ARBA00022692"/>
    </source>
</evidence>
<comment type="subcellular location">
    <subcellularLocation>
        <location evidence="8">Cell membrane</location>
        <topology evidence="8">Multi-pass membrane protein</topology>
    </subcellularLocation>
    <subcellularLocation>
        <location evidence="2">Membrane</location>
        <topology evidence="2">Multi-pass membrane protein</topology>
    </subcellularLocation>
</comment>
<evidence type="ECO:0000256" key="8">
    <source>
        <dbReference type="RuleBase" id="RU368066"/>
    </source>
</evidence>
<evidence type="ECO:0000256" key="7">
    <source>
        <dbReference type="ARBA" id="ARBA00023136"/>
    </source>
</evidence>
<feature type="transmembrane region" description="Helical" evidence="8">
    <location>
        <begin position="491"/>
        <end position="509"/>
    </location>
</feature>
<feature type="transmembrane region" description="Helical" evidence="8">
    <location>
        <begin position="207"/>
        <end position="225"/>
    </location>
</feature>
<dbReference type="RefSeq" id="XP_062625193.1">
    <property type="nucleotide sequence ID" value="XM_062769209.1"/>
</dbReference>
<dbReference type="GO" id="GO:0022857">
    <property type="term" value="F:transmembrane transporter activity"/>
    <property type="evidence" value="ECO:0007669"/>
    <property type="project" value="UniProtKB-UniRule"/>
</dbReference>
<dbReference type="GeneID" id="87805943"/>
<feature type="transmembrane region" description="Helical" evidence="8">
    <location>
        <begin position="313"/>
        <end position="333"/>
    </location>
</feature>
<feature type="transmembrane region" description="Helical" evidence="8">
    <location>
        <begin position="152"/>
        <end position="172"/>
    </location>
</feature>
<feature type="compositionally biased region" description="Low complexity" evidence="9">
    <location>
        <begin position="1"/>
        <end position="16"/>
    </location>
</feature>
<feature type="transmembrane region" description="Helical" evidence="8">
    <location>
        <begin position="393"/>
        <end position="413"/>
    </location>
</feature>
<protein>
    <recommendedName>
        <fullName evidence="4 8">Protein PNS1</fullName>
    </recommendedName>
</protein>
<proteinExistence type="inferred from homology"/>
<dbReference type="GO" id="GO:0005886">
    <property type="term" value="C:plasma membrane"/>
    <property type="evidence" value="ECO:0007669"/>
    <property type="project" value="UniProtKB-SubCell"/>
</dbReference>
<feature type="transmembrane region" description="Helical" evidence="8">
    <location>
        <begin position="249"/>
        <end position="276"/>
    </location>
</feature>
<feature type="transmembrane region" description="Helical" evidence="8">
    <location>
        <begin position="455"/>
        <end position="479"/>
    </location>
</feature>
<keyword evidence="5 8" id="KW-0812">Transmembrane</keyword>
<feature type="transmembrane region" description="Helical" evidence="8">
    <location>
        <begin position="179"/>
        <end position="201"/>
    </location>
</feature>
<dbReference type="Proteomes" id="UP000827549">
    <property type="component" value="Chromosome 2"/>
</dbReference>
<evidence type="ECO:0000256" key="3">
    <source>
        <dbReference type="ARBA" id="ARBA00007168"/>
    </source>
</evidence>
<dbReference type="Pfam" id="PF04515">
    <property type="entry name" value="Choline_transpo"/>
    <property type="match status" value="1"/>
</dbReference>
<gene>
    <name evidence="10" type="primary">PNS1</name>
    <name evidence="10" type="ORF">LOC62_02G002696</name>
</gene>
<evidence type="ECO:0000256" key="4">
    <source>
        <dbReference type="ARBA" id="ARBA00015388"/>
    </source>
</evidence>
<evidence type="ECO:0000313" key="10">
    <source>
        <dbReference type="EMBL" id="WOO79161.1"/>
    </source>
</evidence>
<dbReference type="PANTHER" id="PTHR12385:SF4">
    <property type="entry name" value="PROTEIN PNS1"/>
    <property type="match status" value="1"/>
</dbReference>
<name>A0AAF0Y783_9TREE</name>
<dbReference type="AlphaFoldDB" id="A0AAF0Y783"/>
<feature type="transmembrane region" description="Helical" evidence="8">
    <location>
        <begin position="99"/>
        <end position="120"/>
    </location>
</feature>
<organism evidence="10 11">
    <name type="scientific">Vanrija pseudolonga</name>
    <dbReference type="NCBI Taxonomy" id="143232"/>
    <lineage>
        <taxon>Eukaryota</taxon>
        <taxon>Fungi</taxon>
        <taxon>Dikarya</taxon>
        <taxon>Basidiomycota</taxon>
        <taxon>Agaricomycotina</taxon>
        <taxon>Tremellomycetes</taxon>
        <taxon>Trichosporonales</taxon>
        <taxon>Trichosporonaceae</taxon>
        <taxon>Vanrija</taxon>
    </lineage>
</organism>
<sequence length="559" mass="61591">MSANAYYNGGQQQYQPPAQPYQPIDPNQKQGYDMKGSQPYAQGAGQSYAAPSYPPPHQQQQQIDAEYGGDKNWGDTAPHSQQTQETGARFNPKTRLNDPIFLVLFIANLVGWAVVSAIAIRTFVQYNGLGGGLGNANEGGTGSSITLNYHTVYLLLCVCGLSLAVAFIWLLFVRTFTKIIMEVTLALTMILNIGICIWYFITKYWSGAIIFAVIAVFSVLSYFFMRKRIPFTKLLVQTVIDVSKHHPSVYFVVIIGLIIEAALSVWYSFTIIAIYVKWTPNSAACVSSNSCSQGKVIGLIVYSTFSFFWTSQVVANIVLCTLAGGVYGGWYYYGPRMNDGTGLPKNASWKAMLRACTVSLGSIAFGSLIVTLLELLEAFFRMLQQSESSQGDTVGAILACCAACCVSCIRGLVEWFNKYAYIEISLYGKAYIPAAKDTWKLLKDRGIDALVNDSLVSILIMWGSYINGFLCGLFAYVYLRFTKPSYNAKGQYTAPVILFSFVIGINLSVTIGRALDAGVSTIFVGLGEHPMVLAQRAPVLFELIRQRYPRVVQGVPQNY</sequence>
<keyword evidence="7 8" id="KW-0472">Membrane</keyword>
<feature type="transmembrane region" description="Helical" evidence="8">
    <location>
        <begin position="353"/>
        <end position="373"/>
    </location>
</feature>
<evidence type="ECO:0000313" key="11">
    <source>
        <dbReference type="Proteomes" id="UP000827549"/>
    </source>
</evidence>
<comment type="function">
    <text evidence="1 8">Probably involved in transport through the plasma membrane.</text>
</comment>
<evidence type="ECO:0000256" key="1">
    <source>
        <dbReference type="ARBA" id="ARBA00002957"/>
    </source>
</evidence>
<feature type="region of interest" description="Disordered" evidence="9">
    <location>
        <begin position="1"/>
        <end position="90"/>
    </location>
</feature>
<keyword evidence="11" id="KW-1185">Reference proteome</keyword>
<evidence type="ECO:0000256" key="6">
    <source>
        <dbReference type="ARBA" id="ARBA00022989"/>
    </source>
</evidence>
<reference evidence="10" key="1">
    <citation type="submission" date="2023-10" db="EMBL/GenBank/DDBJ databases">
        <authorList>
            <person name="Noh H."/>
        </authorList>
    </citation>
    <scope>NUCLEOTIDE SEQUENCE</scope>
    <source>
        <strain evidence="10">DUCC4014</strain>
    </source>
</reference>
<dbReference type="EMBL" id="CP086715">
    <property type="protein sequence ID" value="WOO79161.1"/>
    <property type="molecule type" value="Genomic_DNA"/>
</dbReference>
<accession>A0AAF0Y783</accession>
<dbReference type="InterPro" id="IPR007603">
    <property type="entry name" value="Choline_transptr-like"/>
</dbReference>
<keyword evidence="6 8" id="KW-1133">Transmembrane helix</keyword>
<comment type="similarity">
    <text evidence="3 8">Belongs to the CTL (choline transporter-like) family.</text>
</comment>
<dbReference type="PANTHER" id="PTHR12385">
    <property type="entry name" value="CHOLINE TRANSPORTER-LIKE (SLC FAMILY 44)"/>
    <property type="match status" value="1"/>
</dbReference>
<evidence type="ECO:0000256" key="9">
    <source>
        <dbReference type="SAM" id="MobiDB-lite"/>
    </source>
</evidence>
<evidence type="ECO:0000256" key="2">
    <source>
        <dbReference type="ARBA" id="ARBA00004141"/>
    </source>
</evidence>